<sequence>MAIAYANDFAGIKTITGLEQSILLARAFAFGDAHPS</sequence>
<dbReference type="Proteomes" id="UP001241988">
    <property type="component" value="Unassembled WGS sequence"/>
</dbReference>
<accession>A0ABU0GPB9</accession>
<reference evidence="1 2" key="1">
    <citation type="submission" date="2023-07" db="EMBL/GenBank/DDBJ databases">
        <title>Genomic Encyclopedia of Type Strains, Phase IV (KMG-IV): sequencing the most valuable type-strain genomes for metagenomic binning, comparative biology and taxonomic classification.</title>
        <authorList>
            <person name="Goeker M."/>
        </authorList>
    </citation>
    <scope>NUCLEOTIDE SEQUENCE [LARGE SCALE GENOMIC DNA]</scope>
    <source>
        <strain evidence="1 2">DSM 16419</strain>
    </source>
</reference>
<evidence type="ECO:0000313" key="1">
    <source>
        <dbReference type="EMBL" id="MDQ0427199.1"/>
    </source>
</evidence>
<evidence type="ECO:0000313" key="2">
    <source>
        <dbReference type="Proteomes" id="UP001241988"/>
    </source>
</evidence>
<gene>
    <name evidence="1" type="ORF">QOZ98_000024</name>
</gene>
<comment type="caution">
    <text evidence="1">The sequence shown here is derived from an EMBL/GenBank/DDBJ whole genome shotgun (WGS) entry which is preliminary data.</text>
</comment>
<protein>
    <submittedName>
        <fullName evidence="1">Uncharacterized protein</fullName>
    </submittedName>
</protein>
<name>A0ABU0GPB9_9BACL</name>
<dbReference type="EMBL" id="JAUSWB010000001">
    <property type="protein sequence ID" value="MDQ0427199.1"/>
    <property type="molecule type" value="Genomic_DNA"/>
</dbReference>
<proteinExistence type="predicted"/>
<organism evidence="1 2">
    <name type="scientific">Planomicrobium stackebrandtii</name>
    <dbReference type="NCBI Taxonomy" id="253160"/>
    <lineage>
        <taxon>Bacteria</taxon>
        <taxon>Bacillati</taxon>
        <taxon>Bacillota</taxon>
        <taxon>Bacilli</taxon>
        <taxon>Bacillales</taxon>
        <taxon>Caryophanaceae</taxon>
        <taxon>Planomicrobium</taxon>
    </lineage>
</organism>
<keyword evidence="2" id="KW-1185">Reference proteome</keyword>